<dbReference type="Gene3D" id="3.40.50.10860">
    <property type="entry name" value="Leucine Dehydrogenase, chain A, domain 1"/>
    <property type="match status" value="1"/>
</dbReference>
<feature type="binding site" evidence="5">
    <location>
        <position position="236"/>
    </location>
    <ligand>
        <name>NADP(+)</name>
        <dbReference type="ChEBI" id="CHEBI:58349"/>
    </ligand>
</feature>
<dbReference type="Pfam" id="PF18317">
    <property type="entry name" value="SDH_C"/>
    <property type="match status" value="1"/>
</dbReference>
<reference evidence="10 11" key="1">
    <citation type="submission" date="2023-07" db="EMBL/GenBank/DDBJ databases">
        <title>Comparative genomics of wheat-associated soil bacteria to identify genetic determinants of phenazine resistance.</title>
        <authorList>
            <person name="Mouncey N."/>
        </authorList>
    </citation>
    <scope>NUCLEOTIDE SEQUENCE [LARGE SCALE GENOMIC DNA]</scope>
    <source>
        <strain evidence="10 11">W2I7</strain>
    </source>
</reference>
<feature type="binding site" evidence="5">
    <location>
        <begin position="27"/>
        <end position="29"/>
    </location>
    <ligand>
        <name>shikimate</name>
        <dbReference type="ChEBI" id="CHEBI:36208"/>
    </ligand>
</feature>
<dbReference type="Gene3D" id="3.40.50.720">
    <property type="entry name" value="NAD(P)-binding Rossmann-like Domain"/>
    <property type="match status" value="1"/>
</dbReference>
<evidence type="ECO:0000256" key="1">
    <source>
        <dbReference type="ARBA" id="ARBA00004871"/>
    </source>
</evidence>
<feature type="domain" description="Shikimate dehydrogenase substrate binding N-terminal" evidence="8">
    <location>
        <begin position="19"/>
        <end position="106"/>
    </location>
</feature>
<evidence type="ECO:0000313" key="11">
    <source>
        <dbReference type="Proteomes" id="UP001239085"/>
    </source>
</evidence>
<dbReference type="EMBL" id="JAUSXK010000001">
    <property type="protein sequence ID" value="MDQ0643854.1"/>
    <property type="molecule type" value="Genomic_DNA"/>
</dbReference>
<dbReference type="NCBIfam" id="NF001319">
    <property type="entry name" value="PRK00258.3-3"/>
    <property type="match status" value="1"/>
</dbReference>
<dbReference type="RefSeq" id="WP_307360992.1">
    <property type="nucleotide sequence ID" value="NZ_JAUSXK010000001.1"/>
</dbReference>
<comment type="function">
    <text evidence="5">Involved in the biosynthesis of the chorismate, which leads to the biosynthesis of aromatic amino acids. Catalyzes the reversible NADPH linked reduction of 3-dehydroshikimate (DHSA) to yield shikimate (SA).</text>
</comment>
<dbReference type="InterPro" id="IPR006151">
    <property type="entry name" value="Shikm_DH/Glu-tRNA_Rdtase"/>
</dbReference>
<feature type="binding site" evidence="5">
    <location>
        <position position="266"/>
    </location>
    <ligand>
        <name>shikimate</name>
        <dbReference type="ChEBI" id="CHEBI:36208"/>
    </ligand>
</feature>
<accession>A0ABU0PB83</accession>
<keyword evidence="5 10" id="KW-0560">Oxidoreductase</keyword>
<organism evidence="10 11">
    <name type="scientific">Microbacterium murale</name>
    <dbReference type="NCBI Taxonomy" id="1081040"/>
    <lineage>
        <taxon>Bacteria</taxon>
        <taxon>Bacillati</taxon>
        <taxon>Actinomycetota</taxon>
        <taxon>Actinomycetes</taxon>
        <taxon>Micrococcales</taxon>
        <taxon>Microbacteriaceae</taxon>
        <taxon>Microbacterium</taxon>
    </lineage>
</organism>
<feature type="binding site" evidence="5">
    <location>
        <position position="238"/>
    </location>
    <ligand>
        <name>shikimate</name>
        <dbReference type="ChEBI" id="CHEBI:36208"/>
    </ligand>
</feature>
<feature type="region of interest" description="Disordered" evidence="6">
    <location>
        <begin position="297"/>
        <end position="320"/>
    </location>
</feature>
<feature type="domain" description="SDH C-terminal" evidence="9">
    <location>
        <begin position="259"/>
        <end position="286"/>
    </location>
</feature>
<sequence>MTVSDAALVSRRPAVLIGLIGEGVTPSLTPPMHEFEGARHGMHYVYRTIDLAADEGTTESLRALLASARRLGFNGMNITHPVKQAIIPLLDDLSDSARAVGAVNTVVFTDAGTIGHNTDVTGFAAALEDAFGDAPLRRVVLFGTGGAGSAVATALAQYPIGELILIDQVRERAEALAEQIVGLGGAAASAAGIDDLPALIPGADLIVNATPVGMAAHPGTPFDVTLLPGGIRVADIVYRPADTALLQAARARGIRTMSGLGMAMHQAADAFEIFTGESADRQAMLADLDDLVAAEAAKAARTTPATPAPVREAPERGEHS</sequence>
<evidence type="ECO:0000313" key="10">
    <source>
        <dbReference type="EMBL" id="MDQ0643854.1"/>
    </source>
</evidence>
<comment type="caution">
    <text evidence="10">The sequence shown here is derived from an EMBL/GenBank/DDBJ whole genome shotgun (WGS) entry which is preliminary data.</text>
</comment>
<dbReference type="Pfam" id="PF08501">
    <property type="entry name" value="Shikimate_dh_N"/>
    <property type="match status" value="1"/>
</dbReference>
<dbReference type="Proteomes" id="UP001239085">
    <property type="component" value="Unassembled WGS sequence"/>
</dbReference>
<gene>
    <name evidence="5" type="primary">aroE</name>
    <name evidence="10" type="ORF">QFZ46_002014</name>
</gene>
<dbReference type="SUPFAM" id="SSF51735">
    <property type="entry name" value="NAD(P)-binding Rossmann-fold domains"/>
    <property type="match status" value="1"/>
</dbReference>
<feature type="binding site" evidence="5">
    <location>
        <position position="79"/>
    </location>
    <ligand>
        <name>shikimate</name>
        <dbReference type="ChEBI" id="CHEBI:36208"/>
    </ligand>
</feature>
<evidence type="ECO:0000259" key="8">
    <source>
        <dbReference type="Pfam" id="PF08501"/>
    </source>
</evidence>
<keyword evidence="5" id="KW-0521">NADP</keyword>
<evidence type="ECO:0000256" key="6">
    <source>
        <dbReference type="SAM" id="MobiDB-lite"/>
    </source>
</evidence>
<dbReference type="HAMAP" id="MF_00222">
    <property type="entry name" value="Shikimate_DH_AroE"/>
    <property type="match status" value="1"/>
</dbReference>
<dbReference type="Pfam" id="PF01488">
    <property type="entry name" value="Shikimate_DH"/>
    <property type="match status" value="1"/>
</dbReference>
<keyword evidence="3 5" id="KW-0057">Aromatic amino acid biosynthesis</keyword>
<dbReference type="InterPro" id="IPR036291">
    <property type="entry name" value="NAD(P)-bd_dom_sf"/>
</dbReference>
<feature type="binding site" evidence="5">
    <location>
        <position position="104"/>
    </location>
    <ligand>
        <name>shikimate</name>
        <dbReference type="ChEBI" id="CHEBI:36208"/>
    </ligand>
</feature>
<dbReference type="NCBIfam" id="NF009201">
    <property type="entry name" value="PRK12549.1"/>
    <property type="match status" value="1"/>
</dbReference>
<evidence type="ECO:0000259" key="7">
    <source>
        <dbReference type="Pfam" id="PF01488"/>
    </source>
</evidence>
<comment type="similarity">
    <text evidence="5">Belongs to the shikimate dehydrogenase family.</text>
</comment>
<dbReference type="PANTHER" id="PTHR21089">
    <property type="entry name" value="SHIKIMATE DEHYDROGENASE"/>
    <property type="match status" value="1"/>
</dbReference>
<keyword evidence="5" id="KW-0028">Amino-acid biosynthesis</keyword>
<feature type="binding site" evidence="5">
    <location>
        <position position="119"/>
    </location>
    <ligand>
        <name>shikimate</name>
        <dbReference type="ChEBI" id="CHEBI:36208"/>
    </ligand>
</feature>
<feature type="domain" description="Quinate/shikimate 5-dehydrogenase/glutamyl-tRNA reductase" evidence="7">
    <location>
        <begin position="130"/>
        <end position="210"/>
    </location>
</feature>
<dbReference type="EC" id="1.1.1.25" evidence="2 5"/>
<dbReference type="GO" id="GO:0004764">
    <property type="term" value="F:shikimate 3-dehydrogenase (NADP+) activity"/>
    <property type="evidence" value="ECO:0007669"/>
    <property type="project" value="UniProtKB-EC"/>
</dbReference>
<name>A0ABU0PB83_9MICO</name>
<evidence type="ECO:0000256" key="5">
    <source>
        <dbReference type="HAMAP-Rule" id="MF_00222"/>
    </source>
</evidence>
<keyword evidence="11" id="KW-1185">Reference proteome</keyword>
<dbReference type="CDD" id="cd01065">
    <property type="entry name" value="NAD_bind_Shikimate_DH"/>
    <property type="match status" value="1"/>
</dbReference>
<proteinExistence type="inferred from homology"/>
<evidence type="ECO:0000256" key="4">
    <source>
        <dbReference type="ARBA" id="ARBA00049442"/>
    </source>
</evidence>
<protein>
    <recommendedName>
        <fullName evidence="2 5">Shikimate dehydrogenase (NADP(+))</fullName>
        <shortName evidence="5">SDH</shortName>
        <ecNumber evidence="2 5">1.1.1.25</ecNumber>
    </recommendedName>
</protein>
<evidence type="ECO:0000259" key="9">
    <source>
        <dbReference type="Pfam" id="PF18317"/>
    </source>
</evidence>
<comment type="caution">
    <text evidence="5">Lacks conserved residue(s) required for the propagation of feature annotation.</text>
</comment>
<dbReference type="InterPro" id="IPR013708">
    <property type="entry name" value="Shikimate_DH-bd_N"/>
</dbReference>
<dbReference type="PANTHER" id="PTHR21089:SF1">
    <property type="entry name" value="BIFUNCTIONAL 3-DEHYDROQUINATE DEHYDRATASE_SHIKIMATE DEHYDROGENASE, CHLOROPLASTIC"/>
    <property type="match status" value="1"/>
</dbReference>
<feature type="compositionally biased region" description="Low complexity" evidence="6">
    <location>
        <begin position="297"/>
        <end position="311"/>
    </location>
</feature>
<comment type="catalytic activity">
    <reaction evidence="4 5">
        <text>shikimate + NADP(+) = 3-dehydroshikimate + NADPH + H(+)</text>
        <dbReference type="Rhea" id="RHEA:17737"/>
        <dbReference type="ChEBI" id="CHEBI:15378"/>
        <dbReference type="ChEBI" id="CHEBI:16630"/>
        <dbReference type="ChEBI" id="CHEBI:36208"/>
        <dbReference type="ChEBI" id="CHEBI:57783"/>
        <dbReference type="ChEBI" id="CHEBI:58349"/>
        <dbReference type="EC" id="1.1.1.25"/>
    </reaction>
</comment>
<dbReference type="InterPro" id="IPR022893">
    <property type="entry name" value="Shikimate_DH_fam"/>
</dbReference>
<comment type="pathway">
    <text evidence="1 5">Metabolic intermediate biosynthesis; chorismate biosynthesis; chorismate from D-erythrose 4-phosphate and phosphoenolpyruvate: step 4/7.</text>
</comment>
<comment type="subunit">
    <text evidence="5">Homodimer.</text>
</comment>
<evidence type="ECO:0000256" key="2">
    <source>
        <dbReference type="ARBA" id="ARBA00012962"/>
    </source>
</evidence>
<feature type="active site" description="Proton acceptor" evidence="5">
    <location>
        <position position="83"/>
    </location>
</feature>
<dbReference type="SUPFAM" id="SSF53223">
    <property type="entry name" value="Aminoacid dehydrogenase-like, N-terminal domain"/>
    <property type="match status" value="1"/>
</dbReference>
<feature type="binding site" evidence="5">
    <location>
        <position position="259"/>
    </location>
    <ligand>
        <name>NADP(+)</name>
        <dbReference type="ChEBI" id="CHEBI:58349"/>
    </ligand>
</feature>
<evidence type="ECO:0000256" key="3">
    <source>
        <dbReference type="ARBA" id="ARBA00023141"/>
    </source>
</evidence>
<dbReference type="InterPro" id="IPR041121">
    <property type="entry name" value="SDH_C"/>
</dbReference>
<feature type="binding site" evidence="5">
    <location>
        <position position="95"/>
    </location>
    <ligand>
        <name>NADP(+)</name>
        <dbReference type="ChEBI" id="CHEBI:58349"/>
    </ligand>
</feature>
<dbReference type="InterPro" id="IPR046346">
    <property type="entry name" value="Aminoacid_DH-like_N_sf"/>
</dbReference>